<evidence type="ECO:0000256" key="8">
    <source>
        <dbReference type="SAM" id="Phobius"/>
    </source>
</evidence>
<comment type="similarity">
    <text evidence="2">Belongs to the transient receptor potential (TRP) ion channel family.</text>
</comment>
<dbReference type="OrthoDB" id="5212126at2759"/>
<evidence type="ECO:0000313" key="12">
    <source>
        <dbReference type="Proteomes" id="UP001147747"/>
    </source>
</evidence>
<comment type="subcellular location">
    <subcellularLocation>
        <location evidence="1">Membrane</location>
        <topology evidence="1">Multi-pass membrane protein</topology>
    </subcellularLocation>
</comment>
<evidence type="ECO:0000313" key="11">
    <source>
        <dbReference type="EMBL" id="KAJ5403761.1"/>
    </source>
</evidence>
<accession>A0A9W9W5Q8</accession>
<comment type="caution">
    <text evidence="11">The sequence shown here is derived from an EMBL/GenBank/DDBJ whole genome shotgun (WGS) entry which is preliminary data.</text>
</comment>
<dbReference type="GeneID" id="81367249"/>
<feature type="transmembrane region" description="Helical" evidence="8">
    <location>
        <begin position="461"/>
        <end position="482"/>
    </location>
</feature>
<dbReference type="Proteomes" id="UP001147747">
    <property type="component" value="Unassembled WGS sequence"/>
</dbReference>
<protein>
    <recommendedName>
        <fullName evidence="10">ML-like domain-containing protein</fullName>
    </recommendedName>
</protein>
<dbReference type="InterPro" id="IPR040241">
    <property type="entry name" value="TRP_Flc/Pkd2-like"/>
</dbReference>
<feature type="transmembrane region" description="Helical" evidence="8">
    <location>
        <begin position="205"/>
        <end position="224"/>
    </location>
</feature>
<proteinExistence type="inferred from homology"/>
<reference evidence="11" key="2">
    <citation type="journal article" date="2023" name="IMA Fungus">
        <title>Comparative genomic study of the Penicillium genus elucidates a diverse pangenome and 15 lateral gene transfer events.</title>
        <authorList>
            <person name="Petersen C."/>
            <person name="Sorensen T."/>
            <person name="Nielsen M.R."/>
            <person name="Sondergaard T.E."/>
            <person name="Sorensen J.L."/>
            <person name="Fitzpatrick D.A."/>
            <person name="Frisvad J.C."/>
            <person name="Nielsen K.L."/>
        </authorList>
    </citation>
    <scope>NUCLEOTIDE SEQUENCE</scope>
    <source>
        <strain evidence="11">IBT 29677</strain>
    </source>
</reference>
<keyword evidence="3 8" id="KW-0812">Transmembrane</keyword>
<evidence type="ECO:0000256" key="6">
    <source>
        <dbReference type="ARBA" id="ARBA00023136"/>
    </source>
</evidence>
<feature type="domain" description="ML-like" evidence="10">
    <location>
        <begin position="25"/>
        <end position="166"/>
    </location>
</feature>
<feature type="transmembrane region" description="Helical" evidence="8">
    <location>
        <begin position="170"/>
        <end position="193"/>
    </location>
</feature>
<evidence type="ECO:0000259" key="10">
    <source>
        <dbReference type="SMART" id="SM01320"/>
    </source>
</evidence>
<dbReference type="Pfam" id="PF14558">
    <property type="entry name" value="TRP_N"/>
    <property type="match status" value="1"/>
</dbReference>
<dbReference type="SMART" id="SM01320">
    <property type="entry name" value="TRP_N"/>
    <property type="match status" value="1"/>
</dbReference>
<dbReference type="InterPro" id="IPR032800">
    <property type="entry name" value="TRP_N"/>
</dbReference>
<evidence type="ECO:0000256" key="5">
    <source>
        <dbReference type="ARBA" id="ARBA00022989"/>
    </source>
</evidence>
<keyword evidence="12" id="KW-1185">Reference proteome</keyword>
<dbReference type="RefSeq" id="XP_056491003.1">
    <property type="nucleotide sequence ID" value="XM_056628269.1"/>
</dbReference>
<dbReference type="EMBL" id="JAPZBU010000005">
    <property type="protein sequence ID" value="KAJ5403761.1"/>
    <property type="molecule type" value="Genomic_DNA"/>
</dbReference>
<evidence type="ECO:0000256" key="1">
    <source>
        <dbReference type="ARBA" id="ARBA00004141"/>
    </source>
</evidence>
<evidence type="ECO:0000256" key="2">
    <source>
        <dbReference type="ARBA" id="ARBA00010642"/>
    </source>
</evidence>
<dbReference type="PANTHER" id="PTHR31145">
    <property type="entry name" value="INTEGRAL MEMBRANE PROTEIN (AFU_ORTHOLOGUE AFUA_7G01610)"/>
    <property type="match status" value="1"/>
</dbReference>
<feature type="transmembrane region" description="Helical" evidence="8">
    <location>
        <begin position="518"/>
        <end position="537"/>
    </location>
</feature>
<feature type="transmembrane region" description="Helical" evidence="8">
    <location>
        <begin position="399"/>
        <end position="420"/>
    </location>
</feature>
<keyword evidence="4 9" id="KW-0732">Signal</keyword>
<evidence type="ECO:0000256" key="3">
    <source>
        <dbReference type="ARBA" id="ARBA00022692"/>
    </source>
</evidence>
<feature type="transmembrane region" description="Helical" evidence="8">
    <location>
        <begin position="549"/>
        <end position="577"/>
    </location>
</feature>
<gene>
    <name evidence="11" type="ORF">N7509_003632</name>
</gene>
<dbReference type="AlphaFoldDB" id="A0A9W9W5Q8"/>
<dbReference type="GO" id="GO:0009272">
    <property type="term" value="P:fungal-type cell wall biogenesis"/>
    <property type="evidence" value="ECO:0007669"/>
    <property type="project" value="TreeGrafter"/>
</dbReference>
<dbReference type="GO" id="GO:0016020">
    <property type="term" value="C:membrane"/>
    <property type="evidence" value="ECO:0007669"/>
    <property type="project" value="UniProtKB-SubCell"/>
</dbReference>
<dbReference type="InterPro" id="IPR010308">
    <property type="entry name" value="TRP_C"/>
</dbReference>
<feature type="transmembrane region" description="Helical" evidence="8">
    <location>
        <begin position="488"/>
        <end position="506"/>
    </location>
</feature>
<keyword evidence="6 8" id="KW-0472">Membrane</keyword>
<dbReference type="PANTHER" id="PTHR31145:SF2">
    <property type="entry name" value="FLAVIN CARRIER PROTEIN 2"/>
    <property type="match status" value="1"/>
</dbReference>
<dbReference type="Pfam" id="PF06011">
    <property type="entry name" value="TRP"/>
    <property type="match status" value="1"/>
</dbReference>
<organism evidence="11 12">
    <name type="scientific">Penicillium cosmopolitanum</name>
    <dbReference type="NCBI Taxonomy" id="1131564"/>
    <lineage>
        <taxon>Eukaryota</taxon>
        <taxon>Fungi</taxon>
        <taxon>Dikarya</taxon>
        <taxon>Ascomycota</taxon>
        <taxon>Pezizomycotina</taxon>
        <taxon>Eurotiomycetes</taxon>
        <taxon>Eurotiomycetidae</taxon>
        <taxon>Eurotiales</taxon>
        <taxon>Aspergillaceae</taxon>
        <taxon>Penicillium</taxon>
    </lineage>
</organism>
<evidence type="ECO:0000256" key="7">
    <source>
        <dbReference type="SAM" id="MobiDB-lite"/>
    </source>
</evidence>
<feature type="signal peptide" evidence="9">
    <location>
        <begin position="1"/>
        <end position="23"/>
    </location>
</feature>
<evidence type="ECO:0000256" key="4">
    <source>
        <dbReference type="ARBA" id="ARBA00022729"/>
    </source>
</evidence>
<feature type="chain" id="PRO_5040872003" description="ML-like domain-containing protein" evidence="9">
    <location>
        <begin position="24"/>
        <end position="694"/>
    </location>
</feature>
<dbReference type="GO" id="GO:0055085">
    <property type="term" value="P:transmembrane transport"/>
    <property type="evidence" value="ECO:0007669"/>
    <property type="project" value="TreeGrafter"/>
</dbReference>
<sequence>MKLVPGLLAGLFAFAHLALPVYAEKLLQANYVTSCSDDSAIKTNEIKVKLLPDESQVWLEYDGTLDYDGYVMFNVDIFAYGYNITRQTVDPCDLNIANLCPMTSGKMPVPWNPMEVSKNTITSFVPTVAYYVPDIDLLIRVTVVAKKSGEQVSCIEAPVTNGYSVYVSGVGWALGVITGLGLIITVILSILGYSNIATHVSFRTMLLLGFMQSQAMYGMLALHFRPLARNWTQDFQWTVGIVHAGWLQTIATWFQRATGGTPSTIISQNSKVSVAVLKRSIGNLAKRTLPTTGGGNELLVKGIERMGYRAQIEPSNIWMTSYLVFYFVAILMMITLMVLKFALPAISKKANNAKLNNALSGGTEWKGFLRGSIYRLAMLSYPQFCSLGLWEIYQRDSAAEIILAIVMFLTTSAALGFATFKVFQRARASKALNENPTYTLYSDPACLTKWGFLYVHYKAQCYYFIAPMIVYILIKGIIVAFVQASATAQAVLTLIVEAAFMIATCVIRPYMDKKANSFSIAASVINFVSAICLLIFSDVFNQPDLASGVVTVIFFFMNAIFTLTLVVFLLISFYYAIRLKEPTAKYHRLSDNRESFRMSQTDNRLNTELLPLEKAIRPFGDEPRPSSPWAPSNNGSVRSRWDPGHAGAGFNHHDEQPPRSPFADQPPRSPFADPVEPTLPLIPSSGGHDAGRRV</sequence>
<name>A0A9W9W5Q8_9EURO</name>
<evidence type="ECO:0000256" key="9">
    <source>
        <dbReference type="SAM" id="SignalP"/>
    </source>
</evidence>
<feature type="transmembrane region" description="Helical" evidence="8">
    <location>
        <begin position="323"/>
        <end position="343"/>
    </location>
</feature>
<feature type="region of interest" description="Disordered" evidence="7">
    <location>
        <begin position="617"/>
        <end position="694"/>
    </location>
</feature>
<reference evidence="11" key="1">
    <citation type="submission" date="2022-12" db="EMBL/GenBank/DDBJ databases">
        <authorList>
            <person name="Petersen C."/>
        </authorList>
    </citation>
    <scope>NUCLEOTIDE SEQUENCE</scope>
    <source>
        <strain evidence="11">IBT 29677</strain>
    </source>
</reference>
<keyword evidence="5 8" id="KW-1133">Transmembrane helix</keyword>